<keyword evidence="4" id="KW-1185">Reference proteome</keyword>
<dbReference type="AlphaFoldDB" id="R7S704"/>
<evidence type="ECO:0000313" key="3">
    <source>
        <dbReference type="EMBL" id="EIW51706.1"/>
    </source>
</evidence>
<dbReference type="GO" id="GO:0030289">
    <property type="term" value="C:protein phosphatase 4 complex"/>
    <property type="evidence" value="ECO:0007669"/>
    <property type="project" value="InterPro"/>
</dbReference>
<dbReference type="RefSeq" id="XP_008045238.1">
    <property type="nucleotide sequence ID" value="XM_008047047.1"/>
</dbReference>
<dbReference type="GO" id="GO:0019888">
    <property type="term" value="F:protein phosphatase regulator activity"/>
    <property type="evidence" value="ECO:0007669"/>
    <property type="project" value="InterPro"/>
</dbReference>
<sequence length="317" mass="34851">MEAEPMFEWKEEHGDILERIASTDVVETEWPLLRNIIKHQLSKNMAAYLTDGPRWEGRPPLMIAAPQQLPNGGLRLPPFPSRDHNPNNPNPPPPKVDLDEKAAEDMKISIHAQLDDFDATPFTIQRICELCVRPRQHYKYIGKYLRAVEKCLLVTSSWDTFPALTEIESTYSTSGHPSISTSAVSAPNTPMFSPIPFLHEDARRSKSRSPPPSPLVLPETFAGISAAQEGTEPKVLGLVDELDDPSPGHLSDHIEPISATTTVPSRPIHPSLEERFVKSTTEEAAKAESASASTSTSGGVDPPMAQDEDEGKENKAV</sequence>
<comment type="similarity">
    <text evidence="1">Belongs to the PPP4R2 family.</text>
</comment>
<proteinExistence type="inferred from homology"/>
<feature type="compositionally biased region" description="Low complexity" evidence="2">
    <location>
        <begin position="287"/>
        <end position="297"/>
    </location>
</feature>
<dbReference type="Pfam" id="PF09184">
    <property type="entry name" value="PPP4R2"/>
    <property type="match status" value="1"/>
</dbReference>
<evidence type="ECO:0000313" key="4">
    <source>
        <dbReference type="Proteomes" id="UP000054317"/>
    </source>
</evidence>
<dbReference type="InterPro" id="IPR015267">
    <property type="entry name" value="PPP4R2"/>
</dbReference>
<name>R7S704_TRAVS</name>
<feature type="compositionally biased region" description="Basic and acidic residues" evidence="2">
    <location>
        <begin position="271"/>
        <end position="286"/>
    </location>
</feature>
<reference evidence="4" key="1">
    <citation type="journal article" date="2012" name="Science">
        <title>The Paleozoic origin of enzymatic lignin decomposition reconstructed from 31 fungal genomes.</title>
        <authorList>
            <person name="Floudas D."/>
            <person name="Binder M."/>
            <person name="Riley R."/>
            <person name="Barry K."/>
            <person name="Blanchette R.A."/>
            <person name="Henrissat B."/>
            <person name="Martinez A.T."/>
            <person name="Otillar R."/>
            <person name="Spatafora J.W."/>
            <person name="Yadav J.S."/>
            <person name="Aerts A."/>
            <person name="Benoit I."/>
            <person name="Boyd A."/>
            <person name="Carlson A."/>
            <person name="Copeland A."/>
            <person name="Coutinho P.M."/>
            <person name="de Vries R.P."/>
            <person name="Ferreira P."/>
            <person name="Findley K."/>
            <person name="Foster B."/>
            <person name="Gaskell J."/>
            <person name="Glotzer D."/>
            <person name="Gorecki P."/>
            <person name="Heitman J."/>
            <person name="Hesse C."/>
            <person name="Hori C."/>
            <person name="Igarashi K."/>
            <person name="Jurgens J.A."/>
            <person name="Kallen N."/>
            <person name="Kersten P."/>
            <person name="Kohler A."/>
            <person name="Kuees U."/>
            <person name="Kumar T.K.A."/>
            <person name="Kuo A."/>
            <person name="LaButti K."/>
            <person name="Larrondo L.F."/>
            <person name="Lindquist E."/>
            <person name="Ling A."/>
            <person name="Lombard V."/>
            <person name="Lucas S."/>
            <person name="Lundell T."/>
            <person name="Martin R."/>
            <person name="McLaughlin D.J."/>
            <person name="Morgenstern I."/>
            <person name="Morin E."/>
            <person name="Murat C."/>
            <person name="Nagy L.G."/>
            <person name="Nolan M."/>
            <person name="Ohm R.A."/>
            <person name="Patyshakuliyeva A."/>
            <person name="Rokas A."/>
            <person name="Ruiz-Duenas F.J."/>
            <person name="Sabat G."/>
            <person name="Salamov A."/>
            <person name="Samejima M."/>
            <person name="Schmutz J."/>
            <person name="Slot J.C."/>
            <person name="St John F."/>
            <person name="Stenlid J."/>
            <person name="Sun H."/>
            <person name="Sun S."/>
            <person name="Syed K."/>
            <person name="Tsang A."/>
            <person name="Wiebenga A."/>
            <person name="Young D."/>
            <person name="Pisabarro A."/>
            <person name="Eastwood D.C."/>
            <person name="Martin F."/>
            <person name="Cullen D."/>
            <person name="Grigoriev I.V."/>
            <person name="Hibbett D.S."/>
        </authorList>
    </citation>
    <scope>NUCLEOTIDE SEQUENCE [LARGE SCALE GENOMIC DNA]</scope>
    <source>
        <strain evidence="4">FP-101664</strain>
    </source>
</reference>
<dbReference type="GO" id="GO:0005634">
    <property type="term" value="C:nucleus"/>
    <property type="evidence" value="ECO:0007669"/>
    <property type="project" value="TreeGrafter"/>
</dbReference>
<dbReference type="Proteomes" id="UP000054317">
    <property type="component" value="Unassembled WGS sequence"/>
</dbReference>
<evidence type="ECO:0000256" key="2">
    <source>
        <dbReference type="SAM" id="MobiDB-lite"/>
    </source>
</evidence>
<dbReference type="PANTHER" id="PTHR16487">
    <property type="entry name" value="PPP4R2-RELATED PROTEIN"/>
    <property type="match status" value="1"/>
</dbReference>
<dbReference type="OrthoDB" id="341898at2759"/>
<feature type="region of interest" description="Disordered" evidence="2">
    <location>
        <begin position="72"/>
        <end position="96"/>
    </location>
</feature>
<evidence type="ECO:0000256" key="1">
    <source>
        <dbReference type="ARBA" id="ARBA00009207"/>
    </source>
</evidence>
<organism evidence="3 4">
    <name type="scientific">Trametes versicolor (strain FP-101664)</name>
    <name type="common">White-rot fungus</name>
    <name type="synonym">Coriolus versicolor</name>
    <dbReference type="NCBI Taxonomy" id="717944"/>
    <lineage>
        <taxon>Eukaryota</taxon>
        <taxon>Fungi</taxon>
        <taxon>Dikarya</taxon>
        <taxon>Basidiomycota</taxon>
        <taxon>Agaricomycotina</taxon>
        <taxon>Agaricomycetes</taxon>
        <taxon>Polyporales</taxon>
        <taxon>Polyporaceae</taxon>
        <taxon>Trametes</taxon>
    </lineage>
</organism>
<dbReference type="GeneID" id="19414343"/>
<accession>R7S704</accession>
<dbReference type="OMA" id="HMSDHPT"/>
<dbReference type="PANTHER" id="PTHR16487:SF0">
    <property type="entry name" value="PROTEIN PHOSPHATASE 4 REGULATORY SUBUNIT 2-RELATED"/>
    <property type="match status" value="1"/>
</dbReference>
<dbReference type="EMBL" id="JH711798">
    <property type="protein sequence ID" value="EIW51706.1"/>
    <property type="molecule type" value="Genomic_DNA"/>
</dbReference>
<dbReference type="KEGG" id="tvs:TRAVEDRAFT_40842"/>
<gene>
    <name evidence="3" type="ORF">TRAVEDRAFT_40842</name>
</gene>
<dbReference type="GO" id="GO:0005737">
    <property type="term" value="C:cytoplasm"/>
    <property type="evidence" value="ECO:0007669"/>
    <property type="project" value="TreeGrafter"/>
</dbReference>
<protein>
    <submittedName>
        <fullName evidence="3">PPP4R2-domain-containing protein</fullName>
    </submittedName>
</protein>
<feature type="region of interest" description="Disordered" evidence="2">
    <location>
        <begin position="239"/>
        <end position="317"/>
    </location>
</feature>